<dbReference type="Gene3D" id="1.10.1280.10">
    <property type="entry name" value="Di-copper center containing domain from catechol oxidase"/>
    <property type="match status" value="1"/>
</dbReference>
<evidence type="ECO:0000256" key="3">
    <source>
        <dbReference type="SAM" id="MobiDB-lite"/>
    </source>
</evidence>
<reference evidence="5 6" key="1">
    <citation type="submission" date="2016-07" db="EMBL/GenBank/DDBJ databases">
        <title>Pervasive Adenine N6-methylation of Active Genes in Fungi.</title>
        <authorList>
            <consortium name="DOE Joint Genome Institute"/>
            <person name="Mondo S.J."/>
            <person name="Dannebaum R.O."/>
            <person name="Kuo R.C."/>
            <person name="Labutti K."/>
            <person name="Haridas S."/>
            <person name="Kuo A."/>
            <person name="Salamov A."/>
            <person name="Ahrendt S.R."/>
            <person name="Lipzen A."/>
            <person name="Sullivan W."/>
            <person name="Andreopoulos W.B."/>
            <person name="Clum A."/>
            <person name="Lindquist E."/>
            <person name="Daum C."/>
            <person name="Ramamoorthy G.K."/>
            <person name="Gryganskyi A."/>
            <person name="Culley D."/>
            <person name="Magnuson J.K."/>
            <person name="James T.Y."/>
            <person name="O'Malley M.A."/>
            <person name="Stajich J.E."/>
            <person name="Spatafora J.W."/>
            <person name="Visel A."/>
            <person name="Grigoriev I.V."/>
        </authorList>
    </citation>
    <scope>NUCLEOTIDE SEQUENCE [LARGE SCALE GENOMIC DNA]</scope>
    <source>
        <strain evidence="5 6">CBS 931.73</strain>
    </source>
</reference>
<dbReference type="Proteomes" id="UP000193498">
    <property type="component" value="Unassembled WGS sequence"/>
</dbReference>
<feature type="compositionally biased region" description="Basic and acidic residues" evidence="3">
    <location>
        <begin position="109"/>
        <end position="118"/>
    </location>
</feature>
<accession>A0A1Y1XVN2</accession>
<feature type="compositionally biased region" description="Acidic residues" evidence="3">
    <location>
        <begin position="95"/>
        <end position="108"/>
    </location>
</feature>
<dbReference type="InterPro" id="IPR008922">
    <property type="entry name" value="Di-copper_centre_dom_sf"/>
</dbReference>
<comment type="caution">
    <text evidence="5">The sequence shown here is derived from an EMBL/GenBank/DDBJ whole genome shotgun (WGS) entry which is preliminary data.</text>
</comment>
<feature type="region of interest" description="Disordered" evidence="3">
    <location>
        <begin position="90"/>
        <end position="118"/>
    </location>
</feature>
<evidence type="ECO:0000313" key="6">
    <source>
        <dbReference type="Proteomes" id="UP000193498"/>
    </source>
</evidence>
<keyword evidence="6" id="KW-1185">Reference proteome</keyword>
<dbReference type="PROSITE" id="PS00498">
    <property type="entry name" value="TYROSINASE_2"/>
    <property type="match status" value="1"/>
</dbReference>
<dbReference type="InterPro" id="IPR050316">
    <property type="entry name" value="Tyrosinase/Hemocyanin"/>
</dbReference>
<evidence type="ECO:0000256" key="2">
    <source>
        <dbReference type="ARBA" id="ARBA00023008"/>
    </source>
</evidence>
<evidence type="ECO:0000313" key="5">
    <source>
        <dbReference type="EMBL" id="ORX89820.1"/>
    </source>
</evidence>
<proteinExistence type="predicted"/>
<dbReference type="GO" id="GO:0046872">
    <property type="term" value="F:metal ion binding"/>
    <property type="evidence" value="ECO:0007669"/>
    <property type="project" value="UniProtKB-KW"/>
</dbReference>
<dbReference type="PRINTS" id="PR00092">
    <property type="entry name" value="TYROSINASE"/>
</dbReference>
<evidence type="ECO:0000259" key="4">
    <source>
        <dbReference type="PROSITE" id="PS00498"/>
    </source>
</evidence>
<dbReference type="InterPro" id="IPR002227">
    <property type="entry name" value="Tyrosinase_Cu-bd"/>
</dbReference>
<dbReference type="InParanoid" id="A0A1Y1XVN2"/>
<dbReference type="Pfam" id="PF00264">
    <property type="entry name" value="Tyrosinase"/>
    <property type="match status" value="1"/>
</dbReference>
<feature type="domain" description="Tyrosinase copper-binding" evidence="4">
    <location>
        <begin position="26"/>
        <end position="37"/>
    </location>
</feature>
<dbReference type="PANTHER" id="PTHR11474">
    <property type="entry name" value="TYROSINASE FAMILY MEMBER"/>
    <property type="match status" value="1"/>
</dbReference>
<keyword evidence="1" id="KW-0479">Metal-binding</keyword>
<dbReference type="SUPFAM" id="SSF48056">
    <property type="entry name" value="Di-copper centre-containing domain"/>
    <property type="match status" value="1"/>
</dbReference>
<sequence>MFENHPHGGIHHSIGGDMDQTWSSNDPLFWIHHAFVDKVWWNWQQTHPNANGYNGRTFNGRLASTSDALPALGLRVSQVLNIHDLCYTYSNSEQDGGDGGEDDEDGDENDRGDGDGDE</sequence>
<gene>
    <name evidence="5" type="ORF">K493DRAFT_64749</name>
</gene>
<dbReference type="PANTHER" id="PTHR11474:SF126">
    <property type="entry name" value="TYROSINASE-LIKE PROTEIN TYR-1-RELATED"/>
    <property type="match status" value="1"/>
</dbReference>
<dbReference type="AlphaFoldDB" id="A0A1Y1XVN2"/>
<keyword evidence="2" id="KW-0186">Copper</keyword>
<organism evidence="5 6">
    <name type="scientific">Basidiobolus meristosporus CBS 931.73</name>
    <dbReference type="NCBI Taxonomy" id="1314790"/>
    <lineage>
        <taxon>Eukaryota</taxon>
        <taxon>Fungi</taxon>
        <taxon>Fungi incertae sedis</taxon>
        <taxon>Zoopagomycota</taxon>
        <taxon>Entomophthoromycotina</taxon>
        <taxon>Basidiobolomycetes</taxon>
        <taxon>Basidiobolales</taxon>
        <taxon>Basidiobolaceae</taxon>
        <taxon>Basidiobolus</taxon>
    </lineage>
</organism>
<dbReference type="GO" id="GO:0016491">
    <property type="term" value="F:oxidoreductase activity"/>
    <property type="evidence" value="ECO:0007669"/>
    <property type="project" value="InterPro"/>
</dbReference>
<dbReference type="STRING" id="1314790.A0A1Y1XVN2"/>
<evidence type="ECO:0000256" key="1">
    <source>
        <dbReference type="ARBA" id="ARBA00022723"/>
    </source>
</evidence>
<protein>
    <submittedName>
        <fullName evidence="5">Di-copper centre-containing protein</fullName>
    </submittedName>
</protein>
<dbReference type="OrthoDB" id="6132182at2759"/>
<name>A0A1Y1XVN2_9FUNG</name>
<dbReference type="EMBL" id="MCFE01000419">
    <property type="protein sequence ID" value="ORX89820.1"/>
    <property type="molecule type" value="Genomic_DNA"/>
</dbReference>